<evidence type="ECO:0000256" key="3">
    <source>
        <dbReference type="ARBA" id="ARBA00022833"/>
    </source>
</evidence>
<dbReference type="InterPro" id="IPR013083">
    <property type="entry name" value="Znf_RING/FYVE/PHD"/>
</dbReference>
<reference evidence="6" key="2">
    <citation type="submission" date="2024-10" db="UniProtKB">
        <authorList>
            <consortium name="EnsemblProtists"/>
        </authorList>
    </citation>
    <scope>IDENTIFICATION</scope>
</reference>
<dbReference type="GO" id="GO:0008270">
    <property type="term" value="F:zinc ion binding"/>
    <property type="evidence" value="ECO:0007669"/>
    <property type="project" value="UniProtKB-KW"/>
</dbReference>
<reference evidence="7" key="1">
    <citation type="journal article" date="2013" name="Nature">
        <title>Pan genome of the phytoplankton Emiliania underpins its global distribution.</title>
        <authorList>
            <person name="Read B.A."/>
            <person name="Kegel J."/>
            <person name="Klute M.J."/>
            <person name="Kuo A."/>
            <person name="Lefebvre S.C."/>
            <person name="Maumus F."/>
            <person name="Mayer C."/>
            <person name="Miller J."/>
            <person name="Monier A."/>
            <person name="Salamov A."/>
            <person name="Young J."/>
            <person name="Aguilar M."/>
            <person name="Claverie J.M."/>
            <person name="Frickenhaus S."/>
            <person name="Gonzalez K."/>
            <person name="Herman E.K."/>
            <person name="Lin Y.C."/>
            <person name="Napier J."/>
            <person name="Ogata H."/>
            <person name="Sarno A.F."/>
            <person name="Shmutz J."/>
            <person name="Schroeder D."/>
            <person name="de Vargas C."/>
            <person name="Verret F."/>
            <person name="von Dassow P."/>
            <person name="Valentin K."/>
            <person name="Van de Peer Y."/>
            <person name="Wheeler G."/>
            <person name="Dacks J.B."/>
            <person name="Delwiche C.F."/>
            <person name="Dyhrman S.T."/>
            <person name="Glockner G."/>
            <person name="John U."/>
            <person name="Richards T."/>
            <person name="Worden A.Z."/>
            <person name="Zhang X."/>
            <person name="Grigoriev I.V."/>
            <person name="Allen A.E."/>
            <person name="Bidle K."/>
            <person name="Borodovsky M."/>
            <person name="Bowler C."/>
            <person name="Brownlee C."/>
            <person name="Cock J.M."/>
            <person name="Elias M."/>
            <person name="Gladyshev V.N."/>
            <person name="Groth M."/>
            <person name="Guda C."/>
            <person name="Hadaegh A."/>
            <person name="Iglesias-Rodriguez M.D."/>
            <person name="Jenkins J."/>
            <person name="Jones B.M."/>
            <person name="Lawson T."/>
            <person name="Leese F."/>
            <person name="Lindquist E."/>
            <person name="Lobanov A."/>
            <person name="Lomsadze A."/>
            <person name="Malik S.B."/>
            <person name="Marsh M.E."/>
            <person name="Mackinder L."/>
            <person name="Mock T."/>
            <person name="Mueller-Roeber B."/>
            <person name="Pagarete A."/>
            <person name="Parker M."/>
            <person name="Probert I."/>
            <person name="Quesneville H."/>
            <person name="Raines C."/>
            <person name="Rensing S.A."/>
            <person name="Riano-Pachon D.M."/>
            <person name="Richier S."/>
            <person name="Rokitta S."/>
            <person name="Shiraiwa Y."/>
            <person name="Soanes D.M."/>
            <person name="van der Giezen M."/>
            <person name="Wahlund T.M."/>
            <person name="Williams B."/>
            <person name="Wilson W."/>
            <person name="Wolfe G."/>
            <person name="Wurch L.L."/>
        </authorList>
    </citation>
    <scope>NUCLEOTIDE SEQUENCE</scope>
</reference>
<dbReference type="SUPFAM" id="SSF57850">
    <property type="entry name" value="RING/U-box"/>
    <property type="match status" value="1"/>
</dbReference>
<dbReference type="AlphaFoldDB" id="A0A0D3I9C8"/>
<sequence length="102" mass="10797">MAEEDFPAEECPICMGALVDPCRTRCGHIFCSECLKQSFPAETAAGRCPLCRGAISLFSTVSIATESALRPPAVSTIFGTTFLQGGRPGVASYHFEVPPATL</sequence>
<dbReference type="InterPro" id="IPR027370">
    <property type="entry name" value="Znf-RING_euk"/>
</dbReference>
<dbReference type="PROSITE" id="PS00518">
    <property type="entry name" value="ZF_RING_1"/>
    <property type="match status" value="1"/>
</dbReference>
<evidence type="ECO:0000259" key="5">
    <source>
        <dbReference type="PROSITE" id="PS50089"/>
    </source>
</evidence>
<proteinExistence type="predicted"/>
<dbReference type="PANTHER" id="PTHR23327">
    <property type="entry name" value="RING FINGER PROTEIN 127"/>
    <property type="match status" value="1"/>
</dbReference>
<dbReference type="RefSeq" id="XP_005760292.1">
    <property type="nucleotide sequence ID" value="XM_005760235.1"/>
</dbReference>
<dbReference type="PANTHER" id="PTHR23327:SF51">
    <property type="entry name" value="TRANSCRIPTIONAL REGULATOR OF YEAST FORM ADHERENCE 3"/>
    <property type="match status" value="1"/>
</dbReference>
<dbReference type="KEGG" id="ehx:EMIHUDRAFT_249314"/>
<feature type="domain" description="RING-type" evidence="5">
    <location>
        <begin position="11"/>
        <end position="52"/>
    </location>
</feature>
<organism evidence="6 7">
    <name type="scientific">Emiliania huxleyi (strain CCMP1516)</name>
    <dbReference type="NCBI Taxonomy" id="280463"/>
    <lineage>
        <taxon>Eukaryota</taxon>
        <taxon>Haptista</taxon>
        <taxon>Haptophyta</taxon>
        <taxon>Prymnesiophyceae</taxon>
        <taxon>Isochrysidales</taxon>
        <taxon>Noelaerhabdaceae</taxon>
        <taxon>Emiliania</taxon>
    </lineage>
</organism>
<dbReference type="STRING" id="2903.R1BDS6"/>
<dbReference type="GeneID" id="17254015"/>
<keyword evidence="3" id="KW-0862">Zinc</keyword>
<evidence type="ECO:0000256" key="2">
    <source>
        <dbReference type="ARBA" id="ARBA00022771"/>
    </source>
</evidence>
<keyword evidence="1" id="KW-0479">Metal-binding</keyword>
<dbReference type="InterPro" id="IPR017907">
    <property type="entry name" value="Znf_RING_CS"/>
</dbReference>
<keyword evidence="2 4" id="KW-0863">Zinc-finger</keyword>
<dbReference type="Proteomes" id="UP000013827">
    <property type="component" value="Unassembled WGS sequence"/>
</dbReference>
<dbReference type="EnsemblProtists" id="EOD07863">
    <property type="protein sequence ID" value="EOD07863"/>
    <property type="gene ID" value="EMIHUDRAFT_249314"/>
</dbReference>
<evidence type="ECO:0000313" key="7">
    <source>
        <dbReference type="Proteomes" id="UP000013827"/>
    </source>
</evidence>
<dbReference type="InterPro" id="IPR001841">
    <property type="entry name" value="Znf_RING"/>
</dbReference>
<dbReference type="Gene3D" id="3.30.40.10">
    <property type="entry name" value="Zinc/RING finger domain, C3HC4 (zinc finger)"/>
    <property type="match status" value="1"/>
</dbReference>
<dbReference type="SMART" id="SM00184">
    <property type="entry name" value="RING"/>
    <property type="match status" value="1"/>
</dbReference>
<dbReference type="Pfam" id="PF13445">
    <property type="entry name" value="zf-RING_UBOX"/>
    <property type="match status" value="1"/>
</dbReference>
<accession>A0A0D3I9C8</accession>
<evidence type="ECO:0000313" key="6">
    <source>
        <dbReference type="EnsemblProtists" id="EOD07863"/>
    </source>
</evidence>
<evidence type="ECO:0000256" key="4">
    <source>
        <dbReference type="PROSITE-ProRule" id="PRU00175"/>
    </source>
</evidence>
<name>A0A0D3I9C8_EMIH1</name>
<protein>
    <recommendedName>
        <fullName evidence="5">RING-type domain-containing protein</fullName>
    </recommendedName>
</protein>
<evidence type="ECO:0000256" key="1">
    <source>
        <dbReference type="ARBA" id="ARBA00022723"/>
    </source>
</evidence>
<dbReference type="PROSITE" id="PS50089">
    <property type="entry name" value="ZF_RING_2"/>
    <property type="match status" value="1"/>
</dbReference>
<dbReference type="HOGENOM" id="CLU_2282772_0_0_1"/>
<dbReference type="PaxDb" id="2903-EOD07863"/>
<keyword evidence="7" id="KW-1185">Reference proteome</keyword>